<keyword evidence="2" id="KW-0255">Endonuclease</keyword>
<keyword evidence="2" id="KW-0540">Nuclease</keyword>
<dbReference type="Pfam" id="PF01713">
    <property type="entry name" value="Smr"/>
    <property type="match status" value="1"/>
</dbReference>
<reference evidence="2 3" key="1">
    <citation type="submission" date="2020-02" db="EMBL/GenBank/DDBJ databases">
        <title>Genome sequencing for Kineobactrum sp. M2.</title>
        <authorList>
            <person name="Park S.-J."/>
        </authorList>
    </citation>
    <scope>NUCLEOTIDE SEQUENCE [LARGE SCALE GENOMIC DNA]</scope>
    <source>
        <strain evidence="2 3">M2</strain>
    </source>
</reference>
<dbReference type="SUPFAM" id="SSF160443">
    <property type="entry name" value="SMR domain-like"/>
    <property type="match status" value="1"/>
</dbReference>
<dbReference type="NCBIfam" id="NF033154">
    <property type="entry name" value="endonuc_SmrA"/>
    <property type="match status" value="1"/>
</dbReference>
<dbReference type="PROSITE" id="PS50828">
    <property type="entry name" value="SMR"/>
    <property type="match status" value="1"/>
</dbReference>
<feature type="domain" description="Smr" evidence="1">
    <location>
        <begin position="100"/>
        <end position="183"/>
    </location>
</feature>
<dbReference type="PANTHER" id="PTHR35562:SF2">
    <property type="entry name" value="DNA ENDONUCLEASE SMRA-RELATED"/>
    <property type="match status" value="1"/>
</dbReference>
<dbReference type="Gene3D" id="3.30.1370.110">
    <property type="match status" value="1"/>
</dbReference>
<protein>
    <submittedName>
        <fullName evidence="2">DNA endonuclease SmrA</fullName>
    </submittedName>
</protein>
<evidence type="ECO:0000313" key="3">
    <source>
        <dbReference type="Proteomes" id="UP000477680"/>
    </source>
</evidence>
<gene>
    <name evidence="2" type="primary">smrA</name>
    <name evidence="2" type="ORF">G3T16_15395</name>
</gene>
<name>A0A6C0U3Y9_9GAMM</name>
<keyword evidence="2" id="KW-0378">Hydrolase</keyword>
<dbReference type="EMBL" id="CP048711">
    <property type="protein sequence ID" value="QIB66573.1"/>
    <property type="molecule type" value="Genomic_DNA"/>
</dbReference>
<evidence type="ECO:0000259" key="1">
    <source>
        <dbReference type="PROSITE" id="PS50828"/>
    </source>
</evidence>
<evidence type="ECO:0000313" key="2">
    <source>
        <dbReference type="EMBL" id="QIB66573.1"/>
    </source>
</evidence>
<dbReference type="AlphaFoldDB" id="A0A6C0U3Y9"/>
<dbReference type="InterPro" id="IPR002625">
    <property type="entry name" value="Smr_dom"/>
</dbReference>
<sequence length="206" mass="24132">MADDEQDEWELFQQEMAGVERLRQERRVALGLRSGDSRDSSLQQRREAAVNPAAVDRNILSELEPPVLDPWYILDFKRPGVQNGVYRKLRQGRYEQEAQLDLHRLTRQLARRELFDFIEQCHELGLRSVVIVHGKGERRPERERSGVLKACVDYWLRELPVVQAFHSAQPRHGGTGAVYVLLRKSERQKQKNRERFLKGRLPPDSR</sequence>
<organism evidence="2 3">
    <name type="scientific">Kineobactrum salinum</name>
    <dbReference type="NCBI Taxonomy" id="2708301"/>
    <lineage>
        <taxon>Bacteria</taxon>
        <taxon>Pseudomonadati</taxon>
        <taxon>Pseudomonadota</taxon>
        <taxon>Gammaproteobacteria</taxon>
        <taxon>Cellvibrionales</taxon>
        <taxon>Halieaceae</taxon>
        <taxon>Kineobactrum</taxon>
    </lineage>
</organism>
<dbReference type="PANTHER" id="PTHR35562">
    <property type="entry name" value="DNA ENDONUCLEASE SMRA-RELATED"/>
    <property type="match status" value="1"/>
</dbReference>
<dbReference type="SMART" id="SM00463">
    <property type="entry name" value="SMR"/>
    <property type="match status" value="1"/>
</dbReference>
<dbReference type="InterPro" id="IPR036063">
    <property type="entry name" value="Smr_dom_sf"/>
</dbReference>
<keyword evidence="3" id="KW-1185">Reference proteome</keyword>
<dbReference type="GO" id="GO:0004520">
    <property type="term" value="F:DNA endonuclease activity"/>
    <property type="evidence" value="ECO:0007669"/>
    <property type="project" value="TreeGrafter"/>
</dbReference>
<dbReference type="Proteomes" id="UP000477680">
    <property type="component" value="Chromosome"/>
</dbReference>
<dbReference type="KEGG" id="kim:G3T16_15395"/>
<accession>A0A6C0U3Y9</accession>
<dbReference type="RefSeq" id="WP_163496007.1">
    <property type="nucleotide sequence ID" value="NZ_CP048711.1"/>
</dbReference>
<dbReference type="InterPro" id="IPR047688">
    <property type="entry name" value="Endonuc_SmrA"/>
</dbReference>
<proteinExistence type="predicted"/>